<comment type="caution">
    <text evidence="1">The sequence shown here is derived from an EMBL/GenBank/DDBJ whole genome shotgun (WGS) entry which is preliminary data.</text>
</comment>
<dbReference type="Proteomes" id="UP000712281">
    <property type="component" value="Unassembled WGS sequence"/>
</dbReference>
<proteinExistence type="predicted"/>
<protein>
    <submittedName>
        <fullName evidence="1">Uncharacterized protein</fullName>
    </submittedName>
</protein>
<dbReference type="EMBL" id="QGKX02001521">
    <property type="protein sequence ID" value="KAF3509050.1"/>
    <property type="molecule type" value="Genomic_DNA"/>
</dbReference>
<sequence>MKPRWMAAGVGARTGPLGLFSADGTGSRDWPRVLALFGTRTASGRGARPRYWSRKLSLSD</sequence>
<evidence type="ECO:0000313" key="2">
    <source>
        <dbReference type="EMBL" id="KAF3509050.1"/>
    </source>
</evidence>
<name>A0A8S9JIG3_BRACR</name>
<dbReference type="AlphaFoldDB" id="A0A8S9JIG3"/>
<dbReference type="Proteomes" id="UP000712600">
    <property type="component" value="Unassembled WGS sequence"/>
</dbReference>
<dbReference type="EMBL" id="QGKW02001660">
    <property type="protein sequence ID" value="KAF2581236.1"/>
    <property type="molecule type" value="Genomic_DNA"/>
</dbReference>
<accession>A0A8S9JIG3</accession>
<organism evidence="1 3">
    <name type="scientific">Brassica cretica</name>
    <name type="common">Mustard</name>
    <dbReference type="NCBI Taxonomy" id="69181"/>
    <lineage>
        <taxon>Eukaryota</taxon>
        <taxon>Viridiplantae</taxon>
        <taxon>Streptophyta</taxon>
        <taxon>Embryophyta</taxon>
        <taxon>Tracheophyta</taxon>
        <taxon>Spermatophyta</taxon>
        <taxon>Magnoliopsida</taxon>
        <taxon>eudicotyledons</taxon>
        <taxon>Gunneridae</taxon>
        <taxon>Pentapetalae</taxon>
        <taxon>rosids</taxon>
        <taxon>malvids</taxon>
        <taxon>Brassicales</taxon>
        <taxon>Brassicaceae</taxon>
        <taxon>Brassiceae</taxon>
        <taxon>Brassica</taxon>
    </lineage>
</organism>
<reference evidence="2" key="1">
    <citation type="submission" date="2019-12" db="EMBL/GenBank/DDBJ databases">
        <title>Genome sequencing and annotation of Brassica cretica.</title>
        <authorList>
            <person name="Studholme D.J."/>
            <person name="Sarris P."/>
        </authorList>
    </citation>
    <scope>NUCLEOTIDE SEQUENCE</scope>
    <source>
        <strain evidence="2">PFS-109/04</strain>
        <tissue evidence="2">Leaf</tissue>
    </source>
</reference>
<gene>
    <name evidence="1" type="ORF">F2Q68_00005816</name>
    <name evidence="2" type="ORF">F2Q69_00005336</name>
</gene>
<reference evidence="1" key="2">
    <citation type="submission" date="2019-12" db="EMBL/GenBank/DDBJ databases">
        <title>Genome sequencing and annotation of Brassica cretica.</title>
        <authorList>
            <person name="Studholme D.J."/>
            <person name="Sarris P.F."/>
        </authorList>
    </citation>
    <scope>NUCLEOTIDE SEQUENCE</scope>
    <source>
        <strain evidence="1">PFS-001/15</strain>
        <tissue evidence="1">Leaf</tissue>
    </source>
</reference>
<evidence type="ECO:0000313" key="3">
    <source>
        <dbReference type="Proteomes" id="UP000712281"/>
    </source>
</evidence>
<evidence type="ECO:0000313" key="1">
    <source>
        <dbReference type="EMBL" id="KAF2581236.1"/>
    </source>
</evidence>